<dbReference type="EMBL" id="CP036339">
    <property type="protein sequence ID" value="QDT74425.1"/>
    <property type="molecule type" value="Genomic_DNA"/>
</dbReference>
<dbReference type="RefSeq" id="WP_145434178.1">
    <property type="nucleotide sequence ID" value="NZ_CP036339.1"/>
</dbReference>
<keyword evidence="2" id="KW-1185">Reference proteome</keyword>
<organism evidence="1 2">
    <name type="scientific">Lacipirellula limnantheis</name>
    <dbReference type="NCBI Taxonomy" id="2528024"/>
    <lineage>
        <taxon>Bacteria</taxon>
        <taxon>Pseudomonadati</taxon>
        <taxon>Planctomycetota</taxon>
        <taxon>Planctomycetia</taxon>
        <taxon>Pirellulales</taxon>
        <taxon>Lacipirellulaceae</taxon>
        <taxon>Lacipirellula</taxon>
    </lineage>
</organism>
<dbReference type="Proteomes" id="UP000317909">
    <property type="component" value="Chromosome"/>
</dbReference>
<sequence length="82" mass="9637">MDLQRLKIAAERLWNCQDQQIAHDLRFWTEEQLFDFASSLIGGPEFISPYSTDELIKLLAATQVLRELRRRVEVLEMESDVL</sequence>
<gene>
    <name evidence="1" type="ORF">I41_36210</name>
</gene>
<dbReference type="AlphaFoldDB" id="A0A517U1B6"/>
<evidence type="ECO:0000313" key="2">
    <source>
        <dbReference type="Proteomes" id="UP000317909"/>
    </source>
</evidence>
<name>A0A517U1B6_9BACT</name>
<dbReference type="KEGG" id="llh:I41_36210"/>
<accession>A0A517U1B6</accession>
<evidence type="ECO:0000313" key="1">
    <source>
        <dbReference type="EMBL" id="QDT74425.1"/>
    </source>
</evidence>
<proteinExistence type="predicted"/>
<protein>
    <submittedName>
        <fullName evidence="1">Uncharacterized protein</fullName>
    </submittedName>
</protein>
<reference evidence="1 2" key="1">
    <citation type="submission" date="2019-02" db="EMBL/GenBank/DDBJ databases">
        <title>Deep-cultivation of Planctomycetes and their phenomic and genomic characterization uncovers novel biology.</title>
        <authorList>
            <person name="Wiegand S."/>
            <person name="Jogler M."/>
            <person name="Boedeker C."/>
            <person name="Pinto D."/>
            <person name="Vollmers J."/>
            <person name="Rivas-Marin E."/>
            <person name="Kohn T."/>
            <person name="Peeters S.H."/>
            <person name="Heuer A."/>
            <person name="Rast P."/>
            <person name="Oberbeckmann S."/>
            <person name="Bunk B."/>
            <person name="Jeske O."/>
            <person name="Meyerdierks A."/>
            <person name="Storesund J.E."/>
            <person name="Kallscheuer N."/>
            <person name="Luecker S."/>
            <person name="Lage O.M."/>
            <person name="Pohl T."/>
            <person name="Merkel B.J."/>
            <person name="Hornburger P."/>
            <person name="Mueller R.-W."/>
            <person name="Bruemmer F."/>
            <person name="Labrenz M."/>
            <person name="Spormann A.M."/>
            <person name="Op den Camp H."/>
            <person name="Overmann J."/>
            <person name="Amann R."/>
            <person name="Jetten M.S.M."/>
            <person name="Mascher T."/>
            <person name="Medema M.H."/>
            <person name="Devos D.P."/>
            <person name="Kaster A.-K."/>
            <person name="Ovreas L."/>
            <person name="Rohde M."/>
            <person name="Galperin M.Y."/>
            <person name="Jogler C."/>
        </authorList>
    </citation>
    <scope>NUCLEOTIDE SEQUENCE [LARGE SCALE GENOMIC DNA]</scope>
    <source>
        <strain evidence="1 2">I41</strain>
    </source>
</reference>